<protein>
    <submittedName>
        <fullName evidence="4">Pectate lyase</fullName>
    </submittedName>
</protein>
<dbReference type="GO" id="GO:0016829">
    <property type="term" value="F:lyase activity"/>
    <property type="evidence" value="ECO:0007669"/>
    <property type="project" value="UniProtKB-KW"/>
</dbReference>
<name>A0ABX7SID7_9CAUL</name>
<organism evidence="4 5">
    <name type="scientific">Brevundimonas pondensis</name>
    <dbReference type="NCBI Taxonomy" id="2774189"/>
    <lineage>
        <taxon>Bacteria</taxon>
        <taxon>Pseudomonadati</taxon>
        <taxon>Pseudomonadota</taxon>
        <taxon>Alphaproteobacteria</taxon>
        <taxon>Caulobacterales</taxon>
        <taxon>Caulobacteraceae</taxon>
        <taxon>Brevundimonas</taxon>
    </lineage>
</organism>
<dbReference type="PANTHER" id="PTHR42970">
    <property type="entry name" value="PECTATE LYASE C-RELATED"/>
    <property type="match status" value="1"/>
</dbReference>
<dbReference type="Proteomes" id="UP000663942">
    <property type="component" value="Chromosome"/>
</dbReference>
<reference evidence="4 5" key="1">
    <citation type="submission" date="2020-09" db="EMBL/GenBank/DDBJ databases">
        <title>Brevundimonas sp. LVF1 isolated from an oligotrophic pond in Goettingen, Germany.</title>
        <authorList>
            <person name="Friedrich I."/>
            <person name="Klassen A."/>
            <person name="Neubauer H."/>
            <person name="Schneider D."/>
            <person name="Hertel R."/>
            <person name="Daniel R."/>
        </authorList>
    </citation>
    <scope>NUCLEOTIDE SEQUENCE [LARGE SCALE GENOMIC DNA]</scope>
    <source>
        <strain evidence="4 5">LVF1</strain>
    </source>
</reference>
<keyword evidence="5" id="KW-1185">Reference proteome</keyword>
<evidence type="ECO:0000313" key="5">
    <source>
        <dbReference type="Proteomes" id="UP000663942"/>
    </source>
</evidence>
<dbReference type="Gene3D" id="2.160.20.10">
    <property type="entry name" value="Single-stranded right-handed beta-helix, Pectin lyase-like"/>
    <property type="match status" value="1"/>
</dbReference>
<keyword evidence="4" id="KW-0456">Lyase</keyword>
<accession>A0ABX7SID7</accession>
<keyword evidence="1" id="KW-0479">Metal-binding</keyword>
<evidence type="ECO:0000256" key="3">
    <source>
        <dbReference type="SAM" id="SignalP"/>
    </source>
</evidence>
<keyword evidence="3" id="KW-0732">Signal</keyword>
<dbReference type="InterPro" id="IPR012334">
    <property type="entry name" value="Pectin_lyas_fold"/>
</dbReference>
<dbReference type="EMBL" id="CP062006">
    <property type="protein sequence ID" value="QTC87446.1"/>
    <property type="molecule type" value="Genomic_DNA"/>
</dbReference>
<dbReference type="SUPFAM" id="SSF51126">
    <property type="entry name" value="Pectin lyase-like"/>
    <property type="match status" value="1"/>
</dbReference>
<dbReference type="RefSeq" id="WP_207823772.1">
    <property type="nucleotide sequence ID" value="NZ_CP062006.1"/>
</dbReference>
<evidence type="ECO:0000256" key="1">
    <source>
        <dbReference type="ARBA" id="ARBA00022723"/>
    </source>
</evidence>
<dbReference type="InterPro" id="IPR052063">
    <property type="entry name" value="Polysaccharide_Lyase_1"/>
</dbReference>
<gene>
    <name evidence="4" type="ORF">IFE19_15345</name>
</gene>
<dbReference type="InterPro" id="IPR011050">
    <property type="entry name" value="Pectin_lyase_fold/virulence"/>
</dbReference>
<evidence type="ECO:0000256" key="2">
    <source>
        <dbReference type="ARBA" id="ARBA00023180"/>
    </source>
</evidence>
<keyword evidence="2" id="KW-0325">Glycoprotein</keyword>
<feature type="chain" id="PRO_5045069125" evidence="3">
    <location>
        <begin position="24"/>
        <end position="435"/>
    </location>
</feature>
<feature type="signal peptide" evidence="3">
    <location>
        <begin position="1"/>
        <end position="23"/>
    </location>
</feature>
<sequence length="435" mass="47112">MIDRRRLMLTAVAVGALPLPVLAEGEALAFPGALGWAASTPGGRGGRIIRVTTLADEGEGSLRAALEAEGPRIVVFEVGGVIDLQRRDIRVANPFLTLAGQTAPEPGITLIRGGISLRTHDVIVRHVRIRPGADGAAGKSGWEVDGLTTSGAHDVIVDQCSFSWATDENLSASGPRFDGGDRVEQWRTHTSRRITFSRNIVSEGLSNASHVKGEHSKGTLIHDNATQVLIVGNLYAHDHERNQLFKGGVHAVSANNLIYNPGNRCMHYALNASEWGDHPWEVGQLSIVGNVTRGGPSTRADLPFLIVEGQGDLDLYVHDNPAQHAGGRTMQELGVISDREPKIRRLSTSPHWPVGFRVRPSSEVEAWVMAEAGARPWARDAVDRRILEEVRTGTGRIIDDEREVGGYPVVGETRRLFVEADWDLASLTRKDGAPS</sequence>
<proteinExistence type="predicted"/>
<evidence type="ECO:0000313" key="4">
    <source>
        <dbReference type="EMBL" id="QTC87446.1"/>
    </source>
</evidence>
<dbReference type="PANTHER" id="PTHR42970:SF1">
    <property type="entry name" value="PECTATE LYASE C-RELATED"/>
    <property type="match status" value="1"/>
</dbReference>